<dbReference type="InterPro" id="IPR023393">
    <property type="entry name" value="START-like_dom_sf"/>
</dbReference>
<sequence>MSYDSSAVIESHVDAAPERVWFALTDAAALTAWYWPAAMQPRAFSEPVVGGRFGVEAGEMGFAGEYRELDPPRRLVQSWRWAGDDRDSRVTIELTPAGAGTALRIVHDQVDDETAEMYRAGWESCLTRLPAYLEVTPSAGSR</sequence>
<organism evidence="3 4">
    <name type="scientific">Paractinoplanes aksuensis</name>
    <dbReference type="NCBI Taxonomy" id="2939490"/>
    <lineage>
        <taxon>Bacteria</taxon>
        <taxon>Bacillati</taxon>
        <taxon>Actinomycetota</taxon>
        <taxon>Actinomycetes</taxon>
        <taxon>Micromonosporales</taxon>
        <taxon>Micromonosporaceae</taxon>
        <taxon>Paractinoplanes</taxon>
    </lineage>
</organism>
<dbReference type="CDD" id="cd07814">
    <property type="entry name" value="SRPBCC_CalC_Aha1-like"/>
    <property type="match status" value="1"/>
</dbReference>
<evidence type="ECO:0000259" key="2">
    <source>
        <dbReference type="Pfam" id="PF08327"/>
    </source>
</evidence>
<reference evidence="3 4" key="1">
    <citation type="submission" date="2022-06" db="EMBL/GenBank/DDBJ databases">
        <title>New Species of the Genus Actinoplanes, ActinopZanes ferrugineus.</title>
        <authorList>
            <person name="Ding P."/>
        </authorList>
    </citation>
    <scope>NUCLEOTIDE SEQUENCE [LARGE SCALE GENOMIC DNA]</scope>
    <source>
        <strain evidence="3 4">TRM88003</strain>
    </source>
</reference>
<name>A0ABT1DKB3_9ACTN</name>
<dbReference type="RefSeq" id="WP_253237046.1">
    <property type="nucleotide sequence ID" value="NZ_JAMYJR010000009.1"/>
</dbReference>
<evidence type="ECO:0000313" key="4">
    <source>
        <dbReference type="Proteomes" id="UP001523369"/>
    </source>
</evidence>
<proteinExistence type="inferred from homology"/>
<dbReference type="Proteomes" id="UP001523369">
    <property type="component" value="Unassembled WGS sequence"/>
</dbReference>
<evidence type="ECO:0000256" key="1">
    <source>
        <dbReference type="ARBA" id="ARBA00006817"/>
    </source>
</evidence>
<gene>
    <name evidence="3" type="ORF">M1L60_10020</name>
</gene>
<dbReference type="Gene3D" id="3.30.530.20">
    <property type="match status" value="1"/>
</dbReference>
<accession>A0ABT1DKB3</accession>
<feature type="domain" description="Activator of Hsp90 ATPase homologue 1/2-like C-terminal" evidence="2">
    <location>
        <begin position="14"/>
        <end position="134"/>
    </location>
</feature>
<dbReference type="Pfam" id="PF08327">
    <property type="entry name" value="AHSA1"/>
    <property type="match status" value="1"/>
</dbReference>
<protein>
    <submittedName>
        <fullName evidence="3">SRPBCC domain-containing protein</fullName>
    </submittedName>
</protein>
<dbReference type="SUPFAM" id="SSF55961">
    <property type="entry name" value="Bet v1-like"/>
    <property type="match status" value="1"/>
</dbReference>
<evidence type="ECO:0000313" key="3">
    <source>
        <dbReference type="EMBL" id="MCO8270928.1"/>
    </source>
</evidence>
<keyword evidence="4" id="KW-1185">Reference proteome</keyword>
<dbReference type="InterPro" id="IPR013538">
    <property type="entry name" value="ASHA1/2-like_C"/>
</dbReference>
<comment type="similarity">
    <text evidence="1">Belongs to the AHA1 family.</text>
</comment>
<comment type="caution">
    <text evidence="3">The sequence shown here is derived from an EMBL/GenBank/DDBJ whole genome shotgun (WGS) entry which is preliminary data.</text>
</comment>
<dbReference type="EMBL" id="JAMYJR010000009">
    <property type="protein sequence ID" value="MCO8270928.1"/>
    <property type="molecule type" value="Genomic_DNA"/>
</dbReference>